<dbReference type="STRING" id="1278311.GCA_000428705_01386"/>
<dbReference type="OrthoDB" id="384184at2"/>
<dbReference type="Proteomes" id="UP000289841">
    <property type="component" value="Chromosome"/>
</dbReference>
<feature type="transmembrane region" description="Helical" evidence="5">
    <location>
        <begin position="47"/>
        <end position="65"/>
    </location>
</feature>
<dbReference type="RefSeq" id="WP_026390829.1">
    <property type="nucleotide sequence ID" value="NZ_LR215048.1"/>
</dbReference>
<accession>A0A449BE96</accession>
<keyword evidence="3 5" id="KW-1133">Transmembrane helix</keyword>
<dbReference type="GO" id="GO:0016020">
    <property type="term" value="C:membrane"/>
    <property type="evidence" value="ECO:0007669"/>
    <property type="project" value="UniProtKB-SubCell"/>
</dbReference>
<dbReference type="KEGG" id="aaxa:NCTC10138_01130"/>
<name>A0A449BE96_HAPAX</name>
<evidence type="ECO:0000313" key="6">
    <source>
        <dbReference type="EMBL" id="VEU80748.1"/>
    </source>
</evidence>
<gene>
    <name evidence="6" type="ORF">NCTC10138_01130</name>
</gene>
<organism evidence="6 7">
    <name type="scientific">Haploplasma axanthum</name>
    <name type="common">Acholeplasma axanthum</name>
    <dbReference type="NCBI Taxonomy" id="29552"/>
    <lineage>
        <taxon>Bacteria</taxon>
        <taxon>Bacillati</taxon>
        <taxon>Mycoplasmatota</taxon>
        <taxon>Mollicutes</taxon>
        <taxon>Acholeplasmatales</taxon>
        <taxon>Acholeplasmataceae</taxon>
        <taxon>Haploplasma</taxon>
    </lineage>
</organism>
<evidence type="ECO:0000256" key="1">
    <source>
        <dbReference type="ARBA" id="ARBA00004141"/>
    </source>
</evidence>
<reference evidence="6 7" key="1">
    <citation type="submission" date="2019-01" db="EMBL/GenBank/DDBJ databases">
        <authorList>
            <consortium name="Pathogen Informatics"/>
        </authorList>
    </citation>
    <scope>NUCLEOTIDE SEQUENCE [LARGE SCALE GENOMIC DNA]</scope>
    <source>
        <strain evidence="6 7">NCTC10138</strain>
    </source>
</reference>
<protein>
    <submittedName>
        <fullName evidence="6">Domain of uncharacterized function (DUF697)</fullName>
    </submittedName>
</protein>
<keyword evidence="7" id="KW-1185">Reference proteome</keyword>
<proteinExistence type="predicted"/>
<evidence type="ECO:0000256" key="4">
    <source>
        <dbReference type="ARBA" id="ARBA00023136"/>
    </source>
</evidence>
<keyword evidence="4 5" id="KW-0472">Membrane</keyword>
<dbReference type="InterPro" id="IPR021147">
    <property type="entry name" value="DUF697"/>
</dbReference>
<sequence>MNKTKSKSRFLWYAIALGVIVLFLLMLLSSVLGVGERLRKINEWVEYGFYVLVVILVYLLILRPVHIILFSPSFSVETTLDKDSRKNRAVYKKVAKRLIEQDILPEELKDDIKNNMKNTKELKEALNKAFNKHVKKEINAVIRKNAKTVMVSTAISQNGRLDLYTVVVVNIKMIRELVEMCGFRPNMKNLSKLTINVFTTALIAEGLENMDLNDLLPNSTMNILGEIPLIKPLISSILQGVSNALLTLRIGIVTRKYLFSDAKEITKEEIRRGALIEAAAMLPGVVGEAIAMFPKKLFGLFKKKPKKETEMGEND</sequence>
<dbReference type="Pfam" id="PF05128">
    <property type="entry name" value="DUF697"/>
    <property type="match status" value="1"/>
</dbReference>
<feature type="transmembrane region" description="Helical" evidence="5">
    <location>
        <begin position="12"/>
        <end position="35"/>
    </location>
</feature>
<evidence type="ECO:0000256" key="3">
    <source>
        <dbReference type="ARBA" id="ARBA00022989"/>
    </source>
</evidence>
<evidence type="ECO:0000313" key="7">
    <source>
        <dbReference type="Proteomes" id="UP000289841"/>
    </source>
</evidence>
<evidence type="ECO:0000256" key="2">
    <source>
        <dbReference type="ARBA" id="ARBA00022692"/>
    </source>
</evidence>
<dbReference type="AlphaFoldDB" id="A0A449BE96"/>
<evidence type="ECO:0000256" key="5">
    <source>
        <dbReference type="SAM" id="Phobius"/>
    </source>
</evidence>
<keyword evidence="2 5" id="KW-0812">Transmembrane</keyword>
<dbReference type="EMBL" id="LR215048">
    <property type="protein sequence ID" value="VEU80748.1"/>
    <property type="molecule type" value="Genomic_DNA"/>
</dbReference>
<comment type="subcellular location">
    <subcellularLocation>
        <location evidence="1">Membrane</location>
        <topology evidence="1">Multi-pass membrane protein</topology>
    </subcellularLocation>
</comment>